<reference evidence="5 7" key="2">
    <citation type="submission" date="2019-11" db="EMBL/GenBank/DDBJ databases">
        <title>Characterisation of Fundicoccus ignavus gen. nov. sp. nov., a novel genus of the family Aerococcaceae isolated from bulk tank milk.</title>
        <authorList>
            <person name="Siebert A."/>
            <person name="Huptas C."/>
            <person name="Wenning M."/>
            <person name="Scherer S."/>
            <person name="Doll E.V."/>
        </authorList>
    </citation>
    <scope>NUCLEOTIDE SEQUENCE [LARGE SCALE GENOMIC DNA]</scope>
    <source>
        <strain evidence="2 7">DSM 109653</strain>
        <strain evidence="3 5">WS4759</strain>
    </source>
</reference>
<evidence type="ECO:0000313" key="6">
    <source>
        <dbReference type="Proteomes" id="UP000440066"/>
    </source>
</evidence>
<evidence type="ECO:0000313" key="4">
    <source>
        <dbReference type="EMBL" id="MRJ46599.1"/>
    </source>
</evidence>
<evidence type="ECO:0000259" key="1">
    <source>
        <dbReference type="Pfam" id="PF01521"/>
    </source>
</evidence>
<comment type="caution">
    <text evidence="3">The sequence shown here is derived from an EMBL/GenBank/DDBJ whole genome shotgun (WGS) entry which is preliminary data.</text>
</comment>
<dbReference type="Gene3D" id="2.60.300.12">
    <property type="entry name" value="HesB-like domain"/>
    <property type="match status" value="1"/>
</dbReference>
<protein>
    <recommendedName>
        <fullName evidence="1">Core domain-containing protein</fullName>
    </recommendedName>
</protein>
<evidence type="ECO:0000313" key="7">
    <source>
        <dbReference type="Proteomes" id="UP000469870"/>
    </source>
</evidence>
<reference evidence="4 6" key="1">
    <citation type="submission" date="2019-11" db="EMBL/GenBank/DDBJ databases">
        <title>Characterisation of Fundicoccus ignavus gen. nov. sp. nov., a novel genus of the family Aerococcaceae from bulk tank milk.</title>
        <authorList>
            <person name="Siebert A."/>
            <person name="Huptas C."/>
            <person name="Wenning M."/>
            <person name="Scherer S."/>
            <person name="Doll E.V."/>
        </authorList>
    </citation>
    <scope>NUCLEOTIDE SEQUENCE [LARGE SCALE GENOMIC DNA]</scope>
    <source>
        <strain evidence="4 6">DSM 109652</strain>
    </source>
</reference>
<name>A0A6I2GIQ4_9LACT</name>
<keyword evidence="5" id="KW-1185">Reference proteome</keyword>
<sequence>MMELTFTEAAVSALSERHAVNQLSLFYDAGTEVCACANSGVFRLIANDNNDPYDTIIDTNLGQVKAQGWAMIYLDAHNVIDYSSDRHSFVLKSERGFLNLNLSLKVLPNETVASK</sequence>
<feature type="domain" description="Core" evidence="1">
    <location>
        <begin position="2"/>
        <end position="105"/>
    </location>
</feature>
<gene>
    <name evidence="4" type="ORF">GF867_03315</name>
    <name evidence="3" type="ORF">GIY09_07615</name>
    <name evidence="2" type="ORF">GIY11_08240</name>
</gene>
<dbReference type="InterPro" id="IPR035903">
    <property type="entry name" value="HesB-like_dom_sf"/>
</dbReference>
<dbReference type="AlphaFoldDB" id="A0A6I2GIQ4"/>
<evidence type="ECO:0000313" key="3">
    <source>
        <dbReference type="EMBL" id="MRI85732.1"/>
    </source>
</evidence>
<evidence type="ECO:0000313" key="2">
    <source>
        <dbReference type="EMBL" id="MRI81992.1"/>
    </source>
</evidence>
<dbReference type="Proteomes" id="UP000440066">
    <property type="component" value="Unassembled WGS sequence"/>
</dbReference>
<dbReference type="Proteomes" id="UP000430975">
    <property type="component" value="Unassembled WGS sequence"/>
</dbReference>
<dbReference type="Pfam" id="PF01521">
    <property type="entry name" value="Fe-S_biosyn"/>
    <property type="match status" value="1"/>
</dbReference>
<dbReference type="Proteomes" id="UP000469870">
    <property type="component" value="Unassembled WGS sequence"/>
</dbReference>
<proteinExistence type="predicted"/>
<dbReference type="InterPro" id="IPR000361">
    <property type="entry name" value="ATAP_core_dom"/>
</dbReference>
<organism evidence="3 5">
    <name type="scientific">Fundicoccus ignavus</name>
    <dbReference type="NCBI Taxonomy" id="2664442"/>
    <lineage>
        <taxon>Bacteria</taxon>
        <taxon>Bacillati</taxon>
        <taxon>Bacillota</taxon>
        <taxon>Bacilli</taxon>
        <taxon>Lactobacillales</taxon>
        <taxon>Aerococcaceae</taxon>
        <taxon>Fundicoccus</taxon>
    </lineage>
</organism>
<dbReference type="EMBL" id="WJQR01000007">
    <property type="protein sequence ID" value="MRI81992.1"/>
    <property type="molecule type" value="Genomic_DNA"/>
</dbReference>
<dbReference type="EMBL" id="WJQS01000006">
    <property type="protein sequence ID" value="MRI85732.1"/>
    <property type="molecule type" value="Genomic_DNA"/>
</dbReference>
<dbReference type="EMBL" id="WJQT01000003">
    <property type="protein sequence ID" value="MRJ46599.1"/>
    <property type="molecule type" value="Genomic_DNA"/>
</dbReference>
<accession>A0A6I2GIQ4</accession>
<evidence type="ECO:0000313" key="5">
    <source>
        <dbReference type="Proteomes" id="UP000430975"/>
    </source>
</evidence>
<dbReference type="SUPFAM" id="SSF89360">
    <property type="entry name" value="HesB-like domain"/>
    <property type="match status" value="1"/>
</dbReference>